<gene>
    <name evidence="2" type="ORF">SPIL2461_LOCUS10626</name>
</gene>
<feature type="non-terminal residue" evidence="2">
    <location>
        <position position="128"/>
    </location>
</feature>
<protein>
    <submittedName>
        <fullName evidence="2">Uncharacterized protein</fullName>
    </submittedName>
</protein>
<feature type="chain" id="PRO_5032873130" evidence="1">
    <location>
        <begin position="19"/>
        <end position="128"/>
    </location>
</feature>
<evidence type="ECO:0000313" key="3">
    <source>
        <dbReference type="Proteomes" id="UP000649617"/>
    </source>
</evidence>
<name>A0A812RCW9_SYMPI</name>
<dbReference type="AlphaFoldDB" id="A0A812RCW9"/>
<evidence type="ECO:0000256" key="1">
    <source>
        <dbReference type="SAM" id="SignalP"/>
    </source>
</evidence>
<dbReference type="Proteomes" id="UP000649617">
    <property type="component" value="Unassembled WGS sequence"/>
</dbReference>
<sequence>MPWGLILLAAICFPSLTALGFAVLVHCRSIDEIHQQVRNFKIEGSLCGCCEINHVSRTGEQIACDREVICRCIVAWFGSLERFEDHVRDKVRAILVQQLTRDAFSYWHLAQMGSPIMFAHLDIISSRA</sequence>
<dbReference type="OrthoDB" id="464613at2759"/>
<evidence type="ECO:0000313" key="2">
    <source>
        <dbReference type="EMBL" id="CAE7434925.1"/>
    </source>
</evidence>
<proteinExistence type="predicted"/>
<organism evidence="2 3">
    <name type="scientific">Symbiodinium pilosum</name>
    <name type="common">Dinoflagellate</name>
    <dbReference type="NCBI Taxonomy" id="2952"/>
    <lineage>
        <taxon>Eukaryota</taxon>
        <taxon>Sar</taxon>
        <taxon>Alveolata</taxon>
        <taxon>Dinophyceae</taxon>
        <taxon>Suessiales</taxon>
        <taxon>Symbiodiniaceae</taxon>
        <taxon>Symbiodinium</taxon>
    </lineage>
</organism>
<feature type="signal peptide" evidence="1">
    <location>
        <begin position="1"/>
        <end position="18"/>
    </location>
</feature>
<accession>A0A812RCW9</accession>
<dbReference type="EMBL" id="CAJNIZ010020006">
    <property type="protein sequence ID" value="CAE7434925.1"/>
    <property type="molecule type" value="Genomic_DNA"/>
</dbReference>
<keyword evidence="1" id="KW-0732">Signal</keyword>
<reference evidence="2" key="1">
    <citation type="submission" date="2021-02" db="EMBL/GenBank/DDBJ databases">
        <authorList>
            <person name="Dougan E. K."/>
            <person name="Rhodes N."/>
            <person name="Thang M."/>
            <person name="Chan C."/>
        </authorList>
    </citation>
    <scope>NUCLEOTIDE SEQUENCE</scope>
</reference>
<comment type="caution">
    <text evidence="2">The sequence shown here is derived from an EMBL/GenBank/DDBJ whole genome shotgun (WGS) entry which is preliminary data.</text>
</comment>
<keyword evidence="3" id="KW-1185">Reference proteome</keyword>